<dbReference type="PANTHER" id="PTHR11096">
    <property type="entry name" value="RNA 3' TERMINAL PHOSPHATE CYCLASE"/>
    <property type="match status" value="1"/>
</dbReference>
<dbReference type="STRING" id="1126212.K2RY37"/>
<dbReference type="Gene3D" id="3.65.10.20">
    <property type="entry name" value="RNA 3'-terminal phosphate cyclase domain"/>
    <property type="match status" value="1"/>
</dbReference>
<dbReference type="InterPro" id="IPR013792">
    <property type="entry name" value="RNA3'P_cycl/enolpyr_Trfase_a/b"/>
</dbReference>
<dbReference type="InterPro" id="IPR036553">
    <property type="entry name" value="RPTC_insert"/>
</dbReference>
<dbReference type="Proteomes" id="UP000007129">
    <property type="component" value="Unassembled WGS sequence"/>
</dbReference>
<dbReference type="GO" id="GO:0006396">
    <property type="term" value="P:RNA processing"/>
    <property type="evidence" value="ECO:0007669"/>
    <property type="project" value="InterPro"/>
</dbReference>
<protein>
    <submittedName>
        <fullName evidence="3">RNA 3'-terminal phosphate cyclase</fullName>
    </submittedName>
</protein>
<name>K2RY37_MACPH</name>
<feature type="region of interest" description="Disordered" evidence="1">
    <location>
        <begin position="471"/>
        <end position="502"/>
    </location>
</feature>
<reference evidence="3 4" key="1">
    <citation type="journal article" date="2012" name="BMC Genomics">
        <title>Tools to kill: Genome of one of the most destructive plant pathogenic fungi Macrophomina phaseolina.</title>
        <authorList>
            <person name="Islam M.S."/>
            <person name="Haque M.S."/>
            <person name="Islam M.M."/>
            <person name="Emdad E.M."/>
            <person name="Halim A."/>
            <person name="Hossen Q.M.M."/>
            <person name="Hossain M.Z."/>
            <person name="Ahmed B."/>
            <person name="Rahim S."/>
            <person name="Rahman M.S."/>
            <person name="Alam M.M."/>
            <person name="Hou S."/>
            <person name="Wan X."/>
            <person name="Saito J.A."/>
            <person name="Alam M."/>
        </authorList>
    </citation>
    <scope>NUCLEOTIDE SEQUENCE [LARGE SCALE GENOMIC DNA]</scope>
    <source>
        <strain evidence="3 4">MS6</strain>
    </source>
</reference>
<comment type="caution">
    <text evidence="3">The sequence shown here is derived from an EMBL/GenBank/DDBJ whole genome shotgun (WGS) entry which is preliminary data.</text>
</comment>
<evidence type="ECO:0000256" key="1">
    <source>
        <dbReference type="SAM" id="MobiDB-lite"/>
    </source>
</evidence>
<dbReference type="OrthoDB" id="25029at2759"/>
<dbReference type="AlphaFoldDB" id="K2RY37"/>
<dbReference type="InterPro" id="IPR000228">
    <property type="entry name" value="RNA3'_term_phos_cyc"/>
</dbReference>
<dbReference type="HOGENOM" id="CLU_027882_3_1_1"/>
<evidence type="ECO:0000259" key="2">
    <source>
        <dbReference type="Pfam" id="PF01137"/>
    </source>
</evidence>
<proteinExistence type="predicted"/>
<gene>
    <name evidence="3" type="ORF">MPH_07767</name>
</gene>
<dbReference type="GO" id="GO:0005634">
    <property type="term" value="C:nucleus"/>
    <property type="evidence" value="ECO:0007669"/>
    <property type="project" value="TreeGrafter"/>
</dbReference>
<evidence type="ECO:0000313" key="4">
    <source>
        <dbReference type="Proteomes" id="UP000007129"/>
    </source>
</evidence>
<dbReference type="InterPro" id="IPR023797">
    <property type="entry name" value="RNA3'_phos_cyclase_dom"/>
</dbReference>
<dbReference type="SUPFAM" id="SSF55205">
    <property type="entry name" value="EPT/RTPC-like"/>
    <property type="match status" value="1"/>
</dbReference>
<dbReference type="Pfam" id="PF01137">
    <property type="entry name" value="RTC"/>
    <property type="match status" value="1"/>
</dbReference>
<dbReference type="eggNOG" id="KOG3980">
    <property type="taxonomic scope" value="Eukaryota"/>
</dbReference>
<feature type="domain" description="RNA 3'-terminal phosphate cyclase" evidence="2">
    <location>
        <begin position="83"/>
        <end position="431"/>
    </location>
</feature>
<sequence length="518" mass="55941">MDAAPQDTQAPAWLRCVTPSLPTDSTCAGTPHTCCWSGSSWSISPLYPLQNFLHYRTHRSCTPVSHPDSTTLPAMACIDGTTLEGGGQLLRISIGLSALTGQPLRITRIRAKRRGKPGLKLQHLAAVRWLTSASNALAIGAQQQSQTLDFFPPAEVFGQITSSQMPNLIPIGSAGSIALVFQAILPFILFASSSSAEPFTIKIRGGTNVPLSPAYDYIDQVLLPTLARIGLPEISATLNGRCWAAGISTPADITFKVNPLGPGQKLQPFRLENRGSVASVKATLVLMSRHRAVAERELSEALRMSFPDLDESALTIDFEDRPHKIPYLLIVATTSNGYRLGRGGLYEGRVRGTVPAIISHMKAVTAELVSEIKHGGCVDVYMRDQLVVFQGLADGKSFVDGGRDEKGDRLEPSLHARTAEWVVEKLLGARFDGQGGCQGVGFAAGERFAERGRMQAKKLLRKSASLRSLRDQPPLGVPISAARRSPSLESRARKEMPAQANATVTSPIVLPLRTRRFP</sequence>
<organism evidence="3 4">
    <name type="scientific">Macrophomina phaseolina (strain MS6)</name>
    <name type="common">Charcoal rot fungus</name>
    <dbReference type="NCBI Taxonomy" id="1126212"/>
    <lineage>
        <taxon>Eukaryota</taxon>
        <taxon>Fungi</taxon>
        <taxon>Dikarya</taxon>
        <taxon>Ascomycota</taxon>
        <taxon>Pezizomycotina</taxon>
        <taxon>Dothideomycetes</taxon>
        <taxon>Dothideomycetes incertae sedis</taxon>
        <taxon>Botryosphaeriales</taxon>
        <taxon>Botryosphaeriaceae</taxon>
        <taxon>Macrophomina</taxon>
    </lineage>
</organism>
<dbReference type="InterPro" id="IPR037136">
    <property type="entry name" value="RNA3'_phos_cyclase_dom_sf"/>
</dbReference>
<dbReference type="VEuPathDB" id="FungiDB:MPH_07767"/>
<dbReference type="GO" id="GO:0003963">
    <property type="term" value="F:RNA-3'-phosphate cyclase activity"/>
    <property type="evidence" value="ECO:0007669"/>
    <property type="project" value="TreeGrafter"/>
</dbReference>
<evidence type="ECO:0000313" key="3">
    <source>
        <dbReference type="EMBL" id="EKG15084.1"/>
    </source>
</evidence>
<dbReference type="InParanoid" id="K2RY37"/>
<dbReference type="EMBL" id="AHHD01000330">
    <property type="protein sequence ID" value="EKG15084.1"/>
    <property type="molecule type" value="Genomic_DNA"/>
</dbReference>
<accession>K2RY37</accession>
<dbReference type="Gene3D" id="3.30.360.20">
    <property type="entry name" value="RNA 3'-terminal phosphate cyclase, insert domain"/>
    <property type="match status" value="1"/>
</dbReference>
<dbReference type="PANTHER" id="PTHR11096:SF0">
    <property type="entry name" value="RNA 3'-TERMINAL PHOSPHATE CYCLASE"/>
    <property type="match status" value="1"/>
</dbReference>